<keyword evidence="2" id="KW-1133">Transmembrane helix</keyword>
<dbReference type="AlphaFoldDB" id="A0A401RYW6"/>
<evidence type="ECO:0000313" key="3">
    <source>
        <dbReference type="EMBL" id="GCC23357.1"/>
    </source>
</evidence>
<name>A0A401RYW6_CHIPU</name>
<gene>
    <name evidence="3" type="ORF">chiPu_0001751</name>
</gene>
<evidence type="ECO:0000313" key="4">
    <source>
        <dbReference type="Proteomes" id="UP000287033"/>
    </source>
</evidence>
<sequence length="73" mass="8437">MVTIPGSWPNMTEGRTSQSSFNQRQRAYNLTALESSGRAIAKQANYMLRRKKINVWIVLCVVIELIVLCCYWQ</sequence>
<keyword evidence="4" id="KW-1185">Reference proteome</keyword>
<organism evidence="3 4">
    <name type="scientific">Chiloscyllium punctatum</name>
    <name type="common">Brownbanded bambooshark</name>
    <name type="synonym">Hemiscyllium punctatum</name>
    <dbReference type="NCBI Taxonomy" id="137246"/>
    <lineage>
        <taxon>Eukaryota</taxon>
        <taxon>Metazoa</taxon>
        <taxon>Chordata</taxon>
        <taxon>Craniata</taxon>
        <taxon>Vertebrata</taxon>
        <taxon>Chondrichthyes</taxon>
        <taxon>Elasmobranchii</taxon>
        <taxon>Galeomorphii</taxon>
        <taxon>Galeoidea</taxon>
        <taxon>Orectolobiformes</taxon>
        <taxon>Hemiscylliidae</taxon>
        <taxon>Chiloscyllium</taxon>
    </lineage>
</organism>
<dbReference type="EMBL" id="BEZZ01000028">
    <property type="protein sequence ID" value="GCC23357.1"/>
    <property type="molecule type" value="Genomic_DNA"/>
</dbReference>
<keyword evidence="2" id="KW-0812">Transmembrane</keyword>
<comment type="caution">
    <text evidence="3">The sequence shown here is derived from an EMBL/GenBank/DDBJ whole genome shotgun (WGS) entry which is preliminary data.</text>
</comment>
<protein>
    <submittedName>
        <fullName evidence="3">Uncharacterized protein</fullName>
    </submittedName>
</protein>
<keyword evidence="2" id="KW-0472">Membrane</keyword>
<proteinExistence type="predicted"/>
<feature type="region of interest" description="Disordered" evidence="1">
    <location>
        <begin position="1"/>
        <end position="23"/>
    </location>
</feature>
<feature type="transmembrane region" description="Helical" evidence="2">
    <location>
        <begin position="53"/>
        <end position="72"/>
    </location>
</feature>
<accession>A0A401RYW6</accession>
<evidence type="ECO:0000256" key="1">
    <source>
        <dbReference type="SAM" id="MobiDB-lite"/>
    </source>
</evidence>
<dbReference type="Proteomes" id="UP000287033">
    <property type="component" value="Unassembled WGS sequence"/>
</dbReference>
<reference evidence="3 4" key="1">
    <citation type="journal article" date="2018" name="Nat. Ecol. Evol.">
        <title>Shark genomes provide insights into elasmobranch evolution and the origin of vertebrates.</title>
        <authorList>
            <person name="Hara Y"/>
            <person name="Yamaguchi K"/>
            <person name="Onimaru K"/>
            <person name="Kadota M"/>
            <person name="Koyanagi M"/>
            <person name="Keeley SD"/>
            <person name="Tatsumi K"/>
            <person name="Tanaka K"/>
            <person name="Motone F"/>
            <person name="Kageyama Y"/>
            <person name="Nozu R"/>
            <person name="Adachi N"/>
            <person name="Nishimura O"/>
            <person name="Nakagawa R"/>
            <person name="Tanegashima C"/>
            <person name="Kiyatake I"/>
            <person name="Matsumoto R"/>
            <person name="Murakumo K"/>
            <person name="Nishida K"/>
            <person name="Terakita A"/>
            <person name="Kuratani S"/>
            <person name="Sato K"/>
            <person name="Hyodo S Kuraku.S."/>
        </authorList>
    </citation>
    <scope>NUCLEOTIDE SEQUENCE [LARGE SCALE GENOMIC DNA]</scope>
</reference>
<evidence type="ECO:0000256" key="2">
    <source>
        <dbReference type="SAM" id="Phobius"/>
    </source>
</evidence>
<feature type="compositionally biased region" description="Polar residues" evidence="1">
    <location>
        <begin position="9"/>
        <end position="23"/>
    </location>
</feature>